<sequence>MKRLNGLIVITGAILISVLIFKIEGNYYIAEDEVIDFINNSEITSKSIDSQINSKDIKEVINIDNKKLVFFKQKDEIWLCEFTKGMNNKYKYNRITGTSSLFLESFIRTYKNDYFIICGYNYGNEIEYRKVTIENKEYKINLPKNRDPFIVAQPIDRSKGYAVIPSLELYDINNNNITSDIKNKYKYYYANL</sequence>
<dbReference type="Proteomes" id="UP000184526">
    <property type="component" value="Unassembled WGS sequence"/>
</dbReference>
<accession>A0A1M5VXT4</accession>
<dbReference type="OrthoDB" id="1739971at2"/>
<dbReference type="AlphaFoldDB" id="A0A1M5VXT4"/>
<dbReference type="EMBL" id="FQXP01000005">
    <property type="protein sequence ID" value="SHH80119.1"/>
    <property type="molecule type" value="Genomic_DNA"/>
</dbReference>
<keyword evidence="3" id="KW-1185">Reference proteome</keyword>
<dbReference type="RefSeq" id="WP_072831346.1">
    <property type="nucleotide sequence ID" value="NZ_FQXP01000005.1"/>
</dbReference>
<name>A0A1M5VXT4_9CLOT</name>
<proteinExistence type="predicted"/>
<organism evidence="2 3">
    <name type="scientific">Clostridium collagenovorans DSM 3089</name>
    <dbReference type="NCBI Taxonomy" id="1121306"/>
    <lineage>
        <taxon>Bacteria</taxon>
        <taxon>Bacillati</taxon>
        <taxon>Bacillota</taxon>
        <taxon>Clostridia</taxon>
        <taxon>Eubacteriales</taxon>
        <taxon>Clostridiaceae</taxon>
        <taxon>Clostridium</taxon>
    </lineage>
</organism>
<protein>
    <submittedName>
        <fullName evidence="2">Uncharacterized protein</fullName>
    </submittedName>
</protein>
<feature type="transmembrane region" description="Helical" evidence="1">
    <location>
        <begin position="6"/>
        <end position="23"/>
    </location>
</feature>
<gene>
    <name evidence="2" type="ORF">SAMN02745196_01434</name>
</gene>
<evidence type="ECO:0000313" key="3">
    <source>
        <dbReference type="Proteomes" id="UP000184526"/>
    </source>
</evidence>
<evidence type="ECO:0000313" key="2">
    <source>
        <dbReference type="EMBL" id="SHH80119.1"/>
    </source>
</evidence>
<keyword evidence="1" id="KW-0472">Membrane</keyword>
<evidence type="ECO:0000256" key="1">
    <source>
        <dbReference type="SAM" id="Phobius"/>
    </source>
</evidence>
<reference evidence="2 3" key="1">
    <citation type="submission" date="2016-11" db="EMBL/GenBank/DDBJ databases">
        <authorList>
            <person name="Jaros S."/>
            <person name="Januszkiewicz K."/>
            <person name="Wedrychowicz H."/>
        </authorList>
    </citation>
    <scope>NUCLEOTIDE SEQUENCE [LARGE SCALE GENOMIC DNA]</scope>
    <source>
        <strain evidence="2 3">DSM 3089</strain>
    </source>
</reference>
<keyword evidence="1" id="KW-0812">Transmembrane</keyword>
<keyword evidence="1" id="KW-1133">Transmembrane helix</keyword>